<dbReference type="EMBL" id="WJQU01000001">
    <property type="protein sequence ID" value="KAJ6649703.1"/>
    <property type="molecule type" value="Genomic_DNA"/>
</dbReference>
<dbReference type="Proteomes" id="UP001151699">
    <property type="component" value="Chromosome A"/>
</dbReference>
<evidence type="ECO:0000256" key="8">
    <source>
        <dbReference type="RuleBase" id="RU367011"/>
    </source>
</evidence>
<dbReference type="SMART" id="SM01057">
    <property type="entry name" value="Carb_anhydrase"/>
    <property type="match status" value="1"/>
</dbReference>
<name>A0A9Q0S9Z1_9DIPT</name>
<evidence type="ECO:0000313" key="10">
    <source>
        <dbReference type="EMBL" id="KAJ6649703.1"/>
    </source>
</evidence>
<evidence type="ECO:0000256" key="4">
    <source>
        <dbReference type="ARBA" id="ARBA00022723"/>
    </source>
</evidence>
<comment type="cofactor">
    <cofactor evidence="8">
        <name>Zn(2+)</name>
        <dbReference type="ChEBI" id="CHEBI:29105"/>
    </cofactor>
</comment>
<reference evidence="10" key="1">
    <citation type="submission" date="2022-07" db="EMBL/GenBank/DDBJ databases">
        <authorList>
            <person name="Trinca V."/>
            <person name="Uliana J.V.C."/>
            <person name="Torres T.T."/>
            <person name="Ward R.J."/>
            <person name="Monesi N."/>
        </authorList>
    </citation>
    <scope>NUCLEOTIDE SEQUENCE</scope>
    <source>
        <strain evidence="10">HSMRA1968</strain>
        <tissue evidence="10">Whole embryos</tissue>
    </source>
</reference>
<protein>
    <recommendedName>
        <fullName evidence="3 8">Carbonic anhydrase</fullName>
        <ecNumber evidence="3 8">4.2.1.1</ecNumber>
    </recommendedName>
</protein>
<dbReference type="PROSITE" id="PS00162">
    <property type="entry name" value="ALPHA_CA_1"/>
    <property type="match status" value="1"/>
</dbReference>
<keyword evidence="4 8" id="KW-0479">Metal-binding</keyword>
<dbReference type="GO" id="GO:0008270">
    <property type="term" value="F:zinc ion binding"/>
    <property type="evidence" value="ECO:0007669"/>
    <property type="project" value="UniProtKB-UniRule"/>
</dbReference>
<dbReference type="OrthoDB" id="429145at2759"/>
<dbReference type="AlphaFoldDB" id="A0A9Q0S9Z1"/>
<dbReference type="PROSITE" id="PS51144">
    <property type="entry name" value="ALPHA_CA_2"/>
    <property type="match status" value="1"/>
</dbReference>
<organism evidence="10 11">
    <name type="scientific">Pseudolycoriella hygida</name>
    <dbReference type="NCBI Taxonomy" id="35572"/>
    <lineage>
        <taxon>Eukaryota</taxon>
        <taxon>Metazoa</taxon>
        <taxon>Ecdysozoa</taxon>
        <taxon>Arthropoda</taxon>
        <taxon>Hexapoda</taxon>
        <taxon>Insecta</taxon>
        <taxon>Pterygota</taxon>
        <taxon>Neoptera</taxon>
        <taxon>Endopterygota</taxon>
        <taxon>Diptera</taxon>
        <taxon>Nematocera</taxon>
        <taxon>Sciaroidea</taxon>
        <taxon>Sciaridae</taxon>
        <taxon>Pseudolycoriella</taxon>
    </lineage>
</organism>
<evidence type="ECO:0000256" key="7">
    <source>
        <dbReference type="ARBA" id="ARBA00048348"/>
    </source>
</evidence>
<dbReference type="GO" id="GO:0005886">
    <property type="term" value="C:plasma membrane"/>
    <property type="evidence" value="ECO:0007669"/>
    <property type="project" value="TreeGrafter"/>
</dbReference>
<keyword evidence="5 8" id="KW-0862">Zinc</keyword>
<feature type="domain" description="Alpha-carbonic anhydrase" evidence="9">
    <location>
        <begin position="30"/>
        <end position="330"/>
    </location>
</feature>
<keyword evidence="8" id="KW-0732">Signal</keyword>
<dbReference type="InterPro" id="IPR023561">
    <property type="entry name" value="Carbonic_anhydrase_a-class"/>
</dbReference>
<dbReference type="EC" id="4.2.1.1" evidence="3 8"/>
<dbReference type="Gene3D" id="3.10.200.10">
    <property type="entry name" value="Alpha carbonic anhydrase"/>
    <property type="match status" value="1"/>
</dbReference>
<evidence type="ECO:0000256" key="3">
    <source>
        <dbReference type="ARBA" id="ARBA00012925"/>
    </source>
</evidence>
<evidence type="ECO:0000256" key="1">
    <source>
        <dbReference type="ARBA" id="ARBA00002904"/>
    </source>
</evidence>
<dbReference type="InterPro" id="IPR036398">
    <property type="entry name" value="CA_dom_sf"/>
</dbReference>
<accession>A0A9Q0S9Z1</accession>
<dbReference type="SUPFAM" id="SSF51069">
    <property type="entry name" value="Carbonic anhydrase"/>
    <property type="match status" value="1"/>
</dbReference>
<evidence type="ECO:0000256" key="5">
    <source>
        <dbReference type="ARBA" id="ARBA00022833"/>
    </source>
</evidence>
<dbReference type="CDD" id="cd00326">
    <property type="entry name" value="alpha_CA"/>
    <property type="match status" value="1"/>
</dbReference>
<sequence length="332" mass="37932">MFSPNSIQVVVFLNLICTTLSLDDGKINYERFCYEDKSCGPDSEDWGGLCKTGRQQSPIDLPAFPFYRHARRVYLDFNDQYCNDGKFDSKIKFSSDLKVQVDLFLFVILNDSTYTTNNSKTLFSLEFWIVDNGHTIQVTLESELTSSARMYGYEQSSPYIFAQIHFHWGNDSVGSEHSINKEFYPMEAHLVHYSSKYANFSAAVASGDPTALAVIAVFITEGYYWSGDSGLETIVANIPKLNATPTHIPERIDLSTFLPDEDAHFYRYLGSLTTPACNEVVQWTVVKHPIYVRPSLLNKFRRVKRSDHRRIGANFRPTQELGDRIVQYLAKK</sequence>
<feature type="chain" id="PRO_5040530806" description="Carbonic anhydrase" evidence="8">
    <location>
        <begin position="22"/>
        <end position="332"/>
    </location>
</feature>
<comment type="similarity">
    <text evidence="2 8">Belongs to the alpha-carbonic anhydrase family.</text>
</comment>
<dbReference type="GO" id="GO:0004089">
    <property type="term" value="F:carbonate dehydratase activity"/>
    <property type="evidence" value="ECO:0007669"/>
    <property type="project" value="UniProtKB-UniRule"/>
</dbReference>
<dbReference type="InterPro" id="IPR001148">
    <property type="entry name" value="CA_dom"/>
</dbReference>
<comment type="catalytic activity">
    <reaction evidence="7 8">
        <text>hydrogencarbonate + H(+) = CO2 + H2O</text>
        <dbReference type="Rhea" id="RHEA:10748"/>
        <dbReference type="ChEBI" id="CHEBI:15377"/>
        <dbReference type="ChEBI" id="CHEBI:15378"/>
        <dbReference type="ChEBI" id="CHEBI:16526"/>
        <dbReference type="ChEBI" id="CHEBI:17544"/>
        <dbReference type="EC" id="4.2.1.1"/>
    </reaction>
</comment>
<dbReference type="PANTHER" id="PTHR18952">
    <property type="entry name" value="CARBONIC ANHYDRASE"/>
    <property type="match status" value="1"/>
</dbReference>
<keyword evidence="6 8" id="KW-0456">Lyase</keyword>
<dbReference type="Pfam" id="PF00194">
    <property type="entry name" value="Carb_anhydrase"/>
    <property type="match status" value="1"/>
</dbReference>
<gene>
    <name evidence="10" type="primary">cah-3</name>
    <name evidence="10" type="ORF">Bhyg_04942</name>
</gene>
<keyword evidence="11" id="KW-1185">Reference proteome</keyword>
<proteinExistence type="inferred from homology"/>
<evidence type="ECO:0000256" key="6">
    <source>
        <dbReference type="ARBA" id="ARBA00023239"/>
    </source>
</evidence>
<comment type="caution">
    <text evidence="10">The sequence shown here is derived from an EMBL/GenBank/DDBJ whole genome shotgun (WGS) entry which is preliminary data.</text>
</comment>
<dbReference type="PANTHER" id="PTHR18952:SF265">
    <property type="entry name" value="CARBONIC ANHYDRASE"/>
    <property type="match status" value="1"/>
</dbReference>
<evidence type="ECO:0000256" key="2">
    <source>
        <dbReference type="ARBA" id="ARBA00010718"/>
    </source>
</evidence>
<feature type="signal peptide" evidence="8">
    <location>
        <begin position="1"/>
        <end position="21"/>
    </location>
</feature>
<dbReference type="InterPro" id="IPR018338">
    <property type="entry name" value="Carbonic_anhydrase_a-class_CS"/>
</dbReference>
<comment type="function">
    <text evidence="1 8">Reversible hydration of carbon dioxide.</text>
</comment>
<evidence type="ECO:0000259" key="9">
    <source>
        <dbReference type="PROSITE" id="PS51144"/>
    </source>
</evidence>
<evidence type="ECO:0000313" key="11">
    <source>
        <dbReference type="Proteomes" id="UP001151699"/>
    </source>
</evidence>